<organism evidence="2">
    <name type="scientific">Oryza punctata</name>
    <name type="common">Red rice</name>
    <dbReference type="NCBI Taxonomy" id="4537"/>
    <lineage>
        <taxon>Eukaryota</taxon>
        <taxon>Viridiplantae</taxon>
        <taxon>Streptophyta</taxon>
        <taxon>Embryophyta</taxon>
        <taxon>Tracheophyta</taxon>
        <taxon>Spermatophyta</taxon>
        <taxon>Magnoliopsida</taxon>
        <taxon>Liliopsida</taxon>
        <taxon>Poales</taxon>
        <taxon>Poaceae</taxon>
        <taxon>BOP clade</taxon>
        <taxon>Oryzoideae</taxon>
        <taxon>Oryzeae</taxon>
        <taxon>Oryzinae</taxon>
        <taxon>Oryza</taxon>
    </lineage>
</organism>
<evidence type="ECO:0000256" key="1">
    <source>
        <dbReference type="SAM" id="MobiDB-lite"/>
    </source>
</evidence>
<dbReference type="AlphaFoldDB" id="A0A0E0LU29"/>
<feature type="compositionally biased region" description="Basic and acidic residues" evidence="1">
    <location>
        <begin position="21"/>
        <end position="31"/>
    </location>
</feature>
<dbReference type="Gramene" id="OPUNC08G10770.1">
    <property type="protein sequence ID" value="OPUNC08G10770.1"/>
    <property type="gene ID" value="OPUNC08G10770"/>
</dbReference>
<evidence type="ECO:0000313" key="2">
    <source>
        <dbReference type="EnsemblPlants" id="OPUNC08G10770.1"/>
    </source>
</evidence>
<sequence>MPAQPAQAKGGRKGVPSVGGGKEREVLKIEDPGSNQPVTKTGLIKPPPNDDKVKSDGMKKK</sequence>
<dbReference type="Proteomes" id="UP000026962">
    <property type="component" value="Chromosome 8"/>
</dbReference>
<dbReference type="EnsemblPlants" id="OPUNC08G10770.1">
    <property type="protein sequence ID" value="OPUNC08G10770.1"/>
    <property type="gene ID" value="OPUNC08G10770"/>
</dbReference>
<feature type="region of interest" description="Disordered" evidence="1">
    <location>
        <begin position="1"/>
        <end position="61"/>
    </location>
</feature>
<feature type="compositionally biased region" description="Basic and acidic residues" evidence="1">
    <location>
        <begin position="48"/>
        <end position="61"/>
    </location>
</feature>
<proteinExistence type="predicted"/>
<reference evidence="2" key="1">
    <citation type="submission" date="2015-04" db="UniProtKB">
        <authorList>
            <consortium name="EnsemblPlants"/>
        </authorList>
    </citation>
    <scope>IDENTIFICATION</scope>
</reference>
<name>A0A0E0LU29_ORYPU</name>
<dbReference type="HOGENOM" id="CLU_2999715_0_0_1"/>
<keyword evidence="3" id="KW-1185">Reference proteome</keyword>
<reference evidence="2" key="2">
    <citation type="submission" date="2018-05" db="EMBL/GenBank/DDBJ databases">
        <title>OpunRS2 (Oryza punctata Reference Sequence Version 2).</title>
        <authorList>
            <person name="Zhang J."/>
            <person name="Kudrna D."/>
            <person name="Lee S."/>
            <person name="Talag J."/>
            <person name="Welchert J."/>
            <person name="Wing R.A."/>
        </authorList>
    </citation>
    <scope>NUCLEOTIDE SEQUENCE [LARGE SCALE GENOMIC DNA]</scope>
</reference>
<accession>A0A0E0LU29</accession>
<evidence type="ECO:0000313" key="3">
    <source>
        <dbReference type="Proteomes" id="UP000026962"/>
    </source>
</evidence>
<protein>
    <submittedName>
        <fullName evidence="2">Uncharacterized protein</fullName>
    </submittedName>
</protein>
<dbReference type="OMA" id="SCKRNKM"/>